<evidence type="ECO:0000256" key="1">
    <source>
        <dbReference type="SAM" id="MobiDB-lite"/>
    </source>
</evidence>
<accession>A0A024TD94</accession>
<dbReference type="GeneID" id="20091182"/>
<dbReference type="AlphaFoldDB" id="A0A024TD94"/>
<feature type="compositionally biased region" description="Acidic residues" evidence="1">
    <location>
        <begin position="95"/>
        <end position="125"/>
    </location>
</feature>
<reference evidence="2" key="1">
    <citation type="submission" date="2013-12" db="EMBL/GenBank/DDBJ databases">
        <title>The Genome Sequence of Aphanomyces invadans NJM9701.</title>
        <authorList>
            <consortium name="The Broad Institute Genomics Platform"/>
            <person name="Russ C."/>
            <person name="Tyler B."/>
            <person name="van West P."/>
            <person name="Dieguez-Uribeondo J."/>
            <person name="Young S.K."/>
            <person name="Zeng Q."/>
            <person name="Gargeya S."/>
            <person name="Fitzgerald M."/>
            <person name="Abouelleil A."/>
            <person name="Alvarado L."/>
            <person name="Chapman S.B."/>
            <person name="Gainer-Dewar J."/>
            <person name="Goldberg J."/>
            <person name="Griggs A."/>
            <person name="Gujja S."/>
            <person name="Hansen M."/>
            <person name="Howarth C."/>
            <person name="Imamovic A."/>
            <person name="Ireland A."/>
            <person name="Larimer J."/>
            <person name="McCowan C."/>
            <person name="Murphy C."/>
            <person name="Pearson M."/>
            <person name="Poon T.W."/>
            <person name="Priest M."/>
            <person name="Roberts A."/>
            <person name="Saif S."/>
            <person name="Shea T."/>
            <person name="Sykes S."/>
            <person name="Wortman J."/>
            <person name="Nusbaum C."/>
            <person name="Birren B."/>
        </authorList>
    </citation>
    <scope>NUCLEOTIDE SEQUENCE [LARGE SCALE GENOMIC DNA]</scope>
    <source>
        <strain evidence="2">NJM9701</strain>
    </source>
</reference>
<dbReference type="EMBL" id="KI914012">
    <property type="protein sequence ID" value="ETV91312.1"/>
    <property type="molecule type" value="Genomic_DNA"/>
</dbReference>
<proteinExistence type="predicted"/>
<dbReference type="InterPro" id="IPR026703">
    <property type="entry name" value="ERICH2"/>
</dbReference>
<sequence length="145" mass="15906">MQRVELIKETLLSSMKAEKDPSDLRDAELTDEMDGAWAEGKAPIALITQFLGFLEDEETELAMELAQKILGYEPSNQLVHNLFKALQLKLVVDQQESDGESGDESSDSSGDDSTDDQEDGDESDEEHIKAAATDDAVSEAKDVEL</sequence>
<organism evidence="2">
    <name type="scientific">Aphanomyces invadans</name>
    <dbReference type="NCBI Taxonomy" id="157072"/>
    <lineage>
        <taxon>Eukaryota</taxon>
        <taxon>Sar</taxon>
        <taxon>Stramenopiles</taxon>
        <taxon>Oomycota</taxon>
        <taxon>Saprolegniomycetes</taxon>
        <taxon>Saprolegniales</taxon>
        <taxon>Verrucalvaceae</taxon>
        <taxon>Aphanomyces</taxon>
    </lineage>
</organism>
<protein>
    <submittedName>
        <fullName evidence="2">Uncharacterized protein</fullName>
    </submittedName>
</protein>
<gene>
    <name evidence="2" type="ORF">H310_14132</name>
</gene>
<dbReference type="PANTHER" id="PTHR21520:SF2">
    <property type="entry name" value="GLUTAMATE-RICH PROTEIN 2"/>
    <property type="match status" value="1"/>
</dbReference>
<name>A0A024TD94_9STRA</name>
<feature type="region of interest" description="Disordered" evidence="1">
    <location>
        <begin position="93"/>
        <end position="145"/>
    </location>
</feature>
<dbReference type="OrthoDB" id="78932at2759"/>
<dbReference type="VEuPathDB" id="FungiDB:H310_14132"/>
<dbReference type="eggNOG" id="ENOG502SEQB">
    <property type="taxonomic scope" value="Eukaryota"/>
</dbReference>
<dbReference type="RefSeq" id="XP_008880149.1">
    <property type="nucleotide sequence ID" value="XM_008881927.1"/>
</dbReference>
<dbReference type="PANTHER" id="PTHR21520">
    <property type="entry name" value="GLUTAMATE-RICH PROTEIN 2"/>
    <property type="match status" value="1"/>
</dbReference>
<evidence type="ECO:0000313" key="2">
    <source>
        <dbReference type="EMBL" id="ETV91312.1"/>
    </source>
</evidence>